<comment type="caution">
    <text evidence="1">The sequence shown here is derived from an EMBL/GenBank/DDBJ whole genome shotgun (WGS) entry which is preliminary data.</text>
</comment>
<evidence type="ECO:0008006" key="3">
    <source>
        <dbReference type="Google" id="ProtNLM"/>
    </source>
</evidence>
<dbReference type="AlphaFoldDB" id="A0A9E2BHG7"/>
<dbReference type="Gene3D" id="3.60.20.10">
    <property type="entry name" value="Glutamine Phosphoribosylpyrophosphate, subunit 1, domain 1"/>
    <property type="match status" value="1"/>
</dbReference>
<dbReference type="GO" id="GO:0005839">
    <property type="term" value="C:proteasome core complex"/>
    <property type="evidence" value="ECO:0007669"/>
    <property type="project" value="InterPro"/>
</dbReference>
<dbReference type="SUPFAM" id="SSF56235">
    <property type="entry name" value="N-terminal nucleophile aminohydrolases (Ntn hydrolases)"/>
    <property type="match status" value="1"/>
</dbReference>
<evidence type="ECO:0000313" key="2">
    <source>
        <dbReference type="Proteomes" id="UP000811545"/>
    </source>
</evidence>
<dbReference type="Proteomes" id="UP000811545">
    <property type="component" value="Unassembled WGS sequence"/>
</dbReference>
<dbReference type="EMBL" id="QLTW01000137">
    <property type="protein sequence ID" value="MBT9145655.1"/>
    <property type="molecule type" value="Genomic_DNA"/>
</dbReference>
<proteinExistence type="predicted"/>
<evidence type="ECO:0000313" key="1">
    <source>
        <dbReference type="EMBL" id="MBT9145655.1"/>
    </source>
</evidence>
<dbReference type="GO" id="GO:0051603">
    <property type="term" value="P:proteolysis involved in protein catabolic process"/>
    <property type="evidence" value="ECO:0007669"/>
    <property type="project" value="InterPro"/>
</dbReference>
<name>A0A9E2BHG7_PSYF1</name>
<reference evidence="1 2" key="1">
    <citation type="journal article" date="2021" name="bioRxiv">
        <title>Unique metabolic strategies in Hadean analogues reveal hints for primordial physiology.</title>
        <authorList>
            <person name="Nobu M.K."/>
            <person name="Nakai R."/>
            <person name="Tamazawa S."/>
            <person name="Mori H."/>
            <person name="Toyoda A."/>
            <person name="Ijiri A."/>
            <person name="Suzuki S."/>
            <person name="Kurokawa K."/>
            <person name="Kamagata Y."/>
            <person name="Tamaki H."/>
        </authorList>
    </citation>
    <scope>NUCLEOTIDE SEQUENCE [LARGE SCALE GENOMIC DNA]</scope>
    <source>
        <strain evidence="1">BS525</strain>
    </source>
</reference>
<dbReference type="Pfam" id="PF00227">
    <property type="entry name" value="Proteasome"/>
    <property type="match status" value="1"/>
</dbReference>
<protein>
    <recommendedName>
        <fullName evidence="3">Proteasome subunit beta</fullName>
    </recommendedName>
</protein>
<dbReference type="InterPro" id="IPR029055">
    <property type="entry name" value="Ntn_hydrolases_N"/>
</dbReference>
<organism evidence="1 2">
    <name type="scientific">Psychracetigena formicireducens</name>
    <dbReference type="NCBI Taxonomy" id="2986056"/>
    <lineage>
        <taxon>Bacteria</taxon>
        <taxon>Bacillati</taxon>
        <taxon>Candidatus Lithacetigenota</taxon>
        <taxon>Candidatus Psychracetigena</taxon>
    </lineage>
</organism>
<gene>
    <name evidence="1" type="ORF">DDT42_01530</name>
</gene>
<accession>A0A9E2BHG7</accession>
<sequence length="217" mass="23730">MTIILAFPVKDGLLIASDSQITSGIVRTTGKKIKKLNDQCLWSASGELALIQRVEEGLTALSTVNQPLSVLRDNLSKKIRECVVAFHTLVGGRPITGDFVFVEYTDKPNILHVTLDGTPEWIAGRPFVSGIGDVFTYALLRKYQGLFPDKIDMQKGSLLAFKVIEEVIDVVSVGVGPPIDIWQLMTNGIKNLNESEITALEDASHGLREAELKLLLG</sequence>
<dbReference type="InterPro" id="IPR001353">
    <property type="entry name" value="Proteasome_sua/b"/>
</dbReference>